<dbReference type="AlphaFoldDB" id="A0AAW1VY69"/>
<evidence type="ECO:0000313" key="2">
    <source>
        <dbReference type="Proteomes" id="UP001457282"/>
    </source>
</evidence>
<gene>
    <name evidence="1" type="ORF">M0R45_035901</name>
</gene>
<evidence type="ECO:0000313" key="1">
    <source>
        <dbReference type="EMBL" id="KAK9912027.1"/>
    </source>
</evidence>
<dbReference type="EMBL" id="JBEDUW010000007">
    <property type="protein sequence ID" value="KAK9912027.1"/>
    <property type="molecule type" value="Genomic_DNA"/>
</dbReference>
<protein>
    <submittedName>
        <fullName evidence="1">Uncharacterized protein</fullName>
    </submittedName>
</protein>
<name>A0AAW1VY69_RUBAR</name>
<comment type="caution">
    <text evidence="1">The sequence shown here is derived from an EMBL/GenBank/DDBJ whole genome shotgun (WGS) entry which is preliminary data.</text>
</comment>
<dbReference type="Proteomes" id="UP001457282">
    <property type="component" value="Unassembled WGS sequence"/>
</dbReference>
<reference evidence="1 2" key="1">
    <citation type="journal article" date="2023" name="G3 (Bethesda)">
        <title>A chromosome-length genome assembly and annotation of blackberry (Rubus argutus, cv. 'Hillquist').</title>
        <authorList>
            <person name="Bruna T."/>
            <person name="Aryal R."/>
            <person name="Dudchenko O."/>
            <person name="Sargent D.J."/>
            <person name="Mead D."/>
            <person name="Buti M."/>
            <person name="Cavallini A."/>
            <person name="Hytonen T."/>
            <person name="Andres J."/>
            <person name="Pham M."/>
            <person name="Weisz D."/>
            <person name="Mascagni F."/>
            <person name="Usai G."/>
            <person name="Natali L."/>
            <person name="Bassil N."/>
            <person name="Fernandez G.E."/>
            <person name="Lomsadze A."/>
            <person name="Armour M."/>
            <person name="Olukolu B."/>
            <person name="Poorten T."/>
            <person name="Britton C."/>
            <person name="Davik J."/>
            <person name="Ashrafi H."/>
            <person name="Aiden E.L."/>
            <person name="Borodovsky M."/>
            <person name="Worthington M."/>
        </authorList>
    </citation>
    <scope>NUCLEOTIDE SEQUENCE [LARGE SCALE GENOMIC DNA]</scope>
    <source>
        <strain evidence="1">PI 553951</strain>
    </source>
</reference>
<organism evidence="1 2">
    <name type="scientific">Rubus argutus</name>
    <name type="common">Southern blackberry</name>
    <dbReference type="NCBI Taxonomy" id="59490"/>
    <lineage>
        <taxon>Eukaryota</taxon>
        <taxon>Viridiplantae</taxon>
        <taxon>Streptophyta</taxon>
        <taxon>Embryophyta</taxon>
        <taxon>Tracheophyta</taxon>
        <taxon>Spermatophyta</taxon>
        <taxon>Magnoliopsida</taxon>
        <taxon>eudicotyledons</taxon>
        <taxon>Gunneridae</taxon>
        <taxon>Pentapetalae</taxon>
        <taxon>rosids</taxon>
        <taxon>fabids</taxon>
        <taxon>Rosales</taxon>
        <taxon>Rosaceae</taxon>
        <taxon>Rosoideae</taxon>
        <taxon>Rosoideae incertae sedis</taxon>
        <taxon>Rubus</taxon>
    </lineage>
</organism>
<accession>A0AAW1VY69</accession>
<proteinExistence type="predicted"/>
<keyword evidence="2" id="KW-1185">Reference proteome</keyword>
<sequence length="76" mass="7896">MGCGGCCDGVEAEGLCGVGLVRRRRRTGCFCRLATTAVAGSVWVLEMRHGDGLTVGLGIDVSRVRLRLGFVALGDG</sequence>